<evidence type="ECO:0000313" key="4">
    <source>
        <dbReference type="EMBL" id="MBW7467719.1"/>
    </source>
</evidence>
<proteinExistence type="predicted"/>
<dbReference type="RefSeq" id="WP_219877595.1">
    <property type="nucleotide sequence ID" value="NZ_JAHYXK010000008.1"/>
</dbReference>
<dbReference type="PANTHER" id="PTHR43877">
    <property type="entry name" value="AMINOALKYLPHOSPHONATE N-ACETYLTRANSFERASE-RELATED-RELATED"/>
    <property type="match status" value="1"/>
</dbReference>
<accession>A0ABS7CV31</accession>
<keyword evidence="1" id="KW-0808">Transferase</keyword>
<organism evidence="4 5">
    <name type="scientific">Pontibacter aydingkolensis</name>
    <dbReference type="NCBI Taxonomy" id="1911536"/>
    <lineage>
        <taxon>Bacteria</taxon>
        <taxon>Pseudomonadati</taxon>
        <taxon>Bacteroidota</taxon>
        <taxon>Cytophagia</taxon>
        <taxon>Cytophagales</taxon>
        <taxon>Hymenobacteraceae</taxon>
        <taxon>Pontibacter</taxon>
    </lineage>
</organism>
<keyword evidence="2" id="KW-0012">Acyltransferase</keyword>
<dbReference type="EMBL" id="JAHYXK010000008">
    <property type="protein sequence ID" value="MBW7467719.1"/>
    <property type="molecule type" value="Genomic_DNA"/>
</dbReference>
<gene>
    <name evidence="4" type="ORF">K0O23_11625</name>
</gene>
<name>A0ABS7CV31_9BACT</name>
<dbReference type="PROSITE" id="PS51186">
    <property type="entry name" value="GNAT"/>
    <property type="match status" value="1"/>
</dbReference>
<keyword evidence="5" id="KW-1185">Reference proteome</keyword>
<evidence type="ECO:0000256" key="2">
    <source>
        <dbReference type="ARBA" id="ARBA00023315"/>
    </source>
</evidence>
<evidence type="ECO:0000256" key="1">
    <source>
        <dbReference type="ARBA" id="ARBA00022679"/>
    </source>
</evidence>
<reference evidence="4 5" key="1">
    <citation type="journal article" date="2016" name="Int. J. Syst. Evol. Microbiol.">
        <title>Pontibacter aydingkolensis sp. nov., isolated from soil of a salt lake.</title>
        <authorList>
            <person name="Osman G."/>
            <person name="Zhang T."/>
            <person name="Lou K."/>
            <person name="Gao Y."/>
            <person name="Chang W."/>
            <person name="Lin Q."/>
            <person name="Yang H.M."/>
            <person name="Huo X.D."/>
            <person name="Wang N."/>
        </authorList>
    </citation>
    <scope>NUCLEOTIDE SEQUENCE [LARGE SCALE GENOMIC DNA]</scope>
    <source>
        <strain evidence="4 5">KACC 19255</strain>
    </source>
</reference>
<dbReference type="InterPro" id="IPR016181">
    <property type="entry name" value="Acyl_CoA_acyltransferase"/>
</dbReference>
<dbReference type="Proteomes" id="UP000813018">
    <property type="component" value="Unassembled WGS sequence"/>
</dbReference>
<evidence type="ECO:0000313" key="5">
    <source>
        <dbReference type="Proteomes" id="UP000813018"/>
    </source>
</evidence>
<sequence>MLTLTRTDSSNRDFLCLVQLLDKEVQGRYGEEHAAIAPFNKLDDIKHVIVAYINGELAGCGAIKKYDGETAEIKRMFVHPRFRGSGVAKAVLEALEAWAIELGYTFSILETGIKQPEAIGLYSGLGYKQIPNFGQYAEIKISLCFKKELK</sequence>
<evidence type="ECO:0000259" key="3">
    <source>
        <dbReference type="PROSITE" id="PS51186"/>
    </source>
</evidence>
<dbReference type="Pfam" id="PF00583">
    <property type="entry name" value="Acetyltransf_1"/>
    <property type="match status" value="1"/>
</dbReference>
<dbReference type="CDD" id="cd04301">
    <property type="entry name" value="NAT_SF"/>
    <property type="match status" value="1"/>
</dbReference>
<dbReference type="InterPro" id="IPR000182">
    <property type="entry name" value="GNAT_dom"/>
</dbReference>
<dbReference type="Gene3D" id="3.40.630.30">
    <property type="match status" value="1"/>
</dbReference>
<dbReference type="InterPro" id="IPR050832">
    <property type="entry name" value="Bact_Acetyltransf"/>
</dbReference>
<protein>
    <submittedName>
        <fullName evidence="4">GNAT family N-acetyltransferase</fullName>
    </submittedName>
</protein>
<feature type="domain" description="N-acetyltransferase" evidence="3">
    <location>
        <begin position="1"/>
        <end position="150"/>
    </location>
</feature>
<comment type="caution">
    <text evidence="4">The sequence shown here is derived from an EMBL/GenBank/DDBJ whole genome shotgun (WGS) entry which is preliminary data.</text>
</comment>
<dbReference type="PANTHER" id="PTHR43877:SF2">
    <property type="entry name" value="AMINOALKYLPHOSPHONATE N-ACETYLTRANSFERASE-RELATED"/>
    <property type="match status" value="1"/>
</dbReference>
<dbReference type="SUPFAM" id="SSF55729">
    <property type="entry name" value="Acyl-CoA N-acyltransferases (Nat)"/>
    <property type="match status" value="1"/>
</dbReference>